<dbReference type="Proteomes" id="UP000198769">
    <property type="component" value="Unassembled WGS sequence"/>
</dbReference>
<keyword evidence="2" id="KW-1185">Reference proteome</keyword>
<evidence type="ECO:0008006" key="3">
    <source>
        <dbReference type="Google" id="ProtNLM"/>
    </source>
</evidence>
<evidence type="ECO:0000313" key="1">
    <source>
        <dbReference type="EMBL" id="SFM97591.1"/>
    </source>
</evidence>
<dbReference type="PROSITE" id="PS51257">
    <property type="entry name" value="PROKAR_LIPOPROTEIN"/>
    <property type="match status" value="1"/>
</dbReference>
<dbReference type="OrthoDB" id="1266883at2"/>
<protein>
    <recommendedName>
        <fullName evidence="3">Lipocalin-like domain-containing protein</fullName>
    </recommendedName>
</protein>
<gene>
    <name evidence="1" type="ORF">SAMN05421594_0034</name>
</gene>
<reference evidence="2" key="1">
    <citation type="submission" date="2016-10" db="EMBL/GenBank/DDBJ databases">
        <authorList>
            <person name="Varghese N."/>
            <person name="Submissions S."/>
        </authorList>
    </citation>
    <scope>NUCLEOTIDE SEQUENCE [LARGE SCALE GENOMIC DNA]</scope>
    <source>
        <strain evidence="2">DSM 25575</strain>
    </source>
</reference>
<proteinExistence type="predicted"/>
<name>A0A1I4V8V6_CHROL</name>
<accession>A0A1I4V8V6</accession>
<dbReference type="AlphaFoldDB" id="A0A1I4V8V6"/>
<sequence>MVTQQYKPAKFILIIFSFLFLSSCTSSRLVGSWEFIDLYDGIVTEIDTLKSKENNSKYGTGTLTFNKDNSFTSMEESGSYQRKSKTLKMKYPAVDTVVMNISYVSKDYLLLSAGKDPKTWFYRKK</sequence>
<evidence type="ECO:0000313" key="2">
    <source>
        <dbReference type="Proteomes" id="UP000198769"/>
    </source>
</evidence>
<organism evidence="1 2">
    <name type="scientific">Chryseobacterium oleae</name>
    <dbReference type="NCBI Taxonomy" id="491207"/>
    <lineage>
        <taxon>Bacteria</taxon>
        <taxon>Pseudomonadati</taxon>
        <taxon>Bacteroidota</taxon>
        <taxon>Flavobacteriia</taxon>
        <taxon>Flavobacteriales</taxon>
        <taxon>Weeksellaceae</taxon>
        <taxon>Chryseobacterium group</taxon>
        <taxon>Chryseobacterium</taxon>
    </lineage>
</organism>
<dbReference type="EMBL" id="FOVD01000001">
    <property type="protein sequence ID" value="SFM97591.1"/>
    <property type="molecule type" value="Genomic_DNA"/>
</dbReference>